<gene>
    <name evidence="6" type="ORF">IRI77_26445</name>
</gene>
<keyword evidence="1" id="KW-0479">Metal-binding</keyword>
<dbReference type="GO" id="GO:0016787">
    <property type="term" value="F:hydrolase activity"/>
    <property type="evidence" value="ECO:0007669"/>
    <property type="project" value="UniProtKB-KW"/>
</dbReference>
<dbReference type="PANTHER" id="PTHR43808">
    <property type="entry name" value="ACETYLORNITHINE DEACETYLASE"/>
    <property type="match status" value="1"/>
</dbReference>
<keyword evidence="2 6" id="KW-0378">Hydrolase</keyword>
<keyword evidence="7" id="KW-1185">Reference proteome</keyword>
<protein>
    <submittedName>
        <fullName evidence="6">M20/M25/M40 family metallo-hydrolase</fullName>
    </submittedName>
</protein>
<evidence type="ECO:0000256" key="3">
    <source>
        <dbReference type="SAM" id="Coils"/>
    </source>
</evidence>
<dbReference type="PANTHER" id="PTHR43808:SF17">
    <property type="entry name" value="PEPTIDASE M20"/>
    <property type="match status" value="1"/>
</dbReference>
<dbReference type="InterPro" id="IPR036264">
    <property type="entry name" value="Bact_exopeptidase_dim_dom"/>
</dbReference>
<evidence type="ECO:0000313" key="7">
    <source>
        <dbReference type="Proteomes" id="UP000593892"/>
    </source>
</evidence>
<evidence type="ECO:0000256" key="1">
    <source>
        <dbReference type="ARBA" id="ARBA00022723"/>
    </source>
</evidence>
<dbReference type="Gene3D" id="3.40.630.10">
    <property type="entry name" value="Zn peptidases"/>
    <property type="match status" value="1"/>
</dbReference>
<evidence type="ECO:0000313" key="6">
    <source>
        <dbReference type="EMBL" id="QOY86329.1"/>
    </source>
</evidence>
<organism evidence="6 7">
    <name type="scientific">Paludibaculum fermentans</name>
    <dbReference type="NCBI Taxonomy" id="1473598"/>
    <lineage>
        <taxon>Bacteria</taxon>
        <taxon>Pseudomonadati</taxon>
        <taxon>Acidobacteriota</taxon>
        <taxon>Terriglobia</taxon>
        <taxon>Bryobacterales</taxon>
        <taxon>Bryobacteraceae</taxon>
        <taxon>Paludibaculum</taxon>
    </lineage>
</organism>
<dbReference type="EMBL" id="CP063849">
    <property type="protein sequence ID" value="QOY86329.1"/>
    <property type="molecule type" value="Genomic_DNA"/>
</dbReference>
<name>A0A7S7NMJ9_PALFE</name>
<proteinExistence type="predicted"/>
<dbReference type="SUPFAM" id="SSF55031">
    <property type="entry name" value="Bacterial exopeptidase dimerisation domain"/>
    <property type="match status" value="1"/>
</dbReference>
<dbReference type="Gene3D" id="3.30.70.360">
    <property type="match status" value="1"/>
</dbReference>
<feature type="domain" description="Peptidase M20 dimerisation" evidence="5">
    <location>
        <begin position="222"/>
        <end position="317"/>
    </location>
</feature>
<dbReference type="RefSeq" id="WP_194447998.1">
    <property type="nucleotide sequence ID" value="NZ_CP063849.1"/>
</dbReference>
<dbReference type="InterPro" id="IPR011650">
    <property type="entry name" value="Peptidase_M20_dimer"/>
</dbReference>
<sequence>MLGPIDLARKRNPAAKTHALPPAVESLEWLANSPGVREVLRFFARERRWIDEQHLTLCRIAAPTFQEQKRAEWMAAQFNALGWEAKIDRAGNVTAQLGPAEKNTPLVAVTAHLDTVLAPRTPEDIRVEARDRFCGPGVADNGTGLTALLAIAKALATEPKPQLPLGNLLLVANVGEEGEGNLSGMRFLCRQSPFASRLRAVLVLDGPSTNHITVEALACRRFEITVTGPGGHSWSDHGAANPIHALARAITWYADTRLEEPPRQRPSSWNFGVIEGGSTVNAIPASARVKVDLRAEAARDLDELSESLAAILERALRAENERAVSGRVTGRLKETGARPGGRLAEGSPICGFVEAVDAHLGIKSHLDCASTDANIPLSMGLQAISIGAGGQGGGAHTVNEWYSPEGRDLGLRRAFLLMCLLLADSAPAA</sequence>
<dbReference type="AlphaFoldDB" id="A0A7S7NMJ9"/>
<keyword evidence="3" id="KW-0175">Coiled coil</keyword>
<dbReference type="Pfam" id="PF07687">
    <property type="entry name" value="M20_dimer"/>
    <property type="match status" value="1"/>
</dbReference>
<dbReference type="Proteomes" id="UP000593892">
    <property type="component" value="Chromosome"/>
</dbReference>
<evidence type="ECO:0000259" key="5">
    <source>
        <dbReference type="Pfam" id="PF07687"/>
    </source>
</evidence>
<dbReference type="SUPFAM" id="SSF53187">
    <property type="entry name" value="Zn-dependent exopeptidases"/>
    <property type="match status" value="1"/>
</dbReference>
<dbReference type="Pfam" id="PF04389">
    <property type="entry name" value="Peptidase_M28"/>
    <property type="match status" value="1"/>
</dbReference>
<dbReference type="KEGG" id="pfer:IRI77_26445"/>
<feature type="domain" description="Peptidase M28" evidence="4">
    <location>
        <begin position="92"/>
        <end position="209"/>
    </location>
</feature>
<feature type="coiled-coil region" evidence="3">
    <location>
        <begin position="294"/>
        <end position="321"/>
    </location>
</feature>
<dbReference type="InterPro" id="IPR007484">
    <property type="entry name" value="Peptidase_M28"/>
</dbReference>
<accession>A0A7S7NMJ9</accession>
<evidence type="ECO:0000256" key="2">
    <source>
        <dbReference type="ARBA" id="ARBA00022801"/>
    </source>
</evidence>
<dbReference type="InterPro" id="IPR050072">
    <property type="entry name" value="Peptidase_M20A"/>
</dbReference>
<evidence type="ECO:0000259" key="4">
    <source>
        <dbReference type="Pfam" id="PF04389"/>
    </source>
</evidence>
<reference evidence="6 7" key="1">
    <citation type="submission" date="2020-10" db="EMBL/GenBank/DDBJ databases">
        <title>Complete genome sequence of Paludibaculum fermentans P105T, a facultatively anaerobic acidobacterium capable of dissimilatory Fe(III) reduction.</title>
        <authorList>
            <person name="Dedysh S.N."/>
            <person name="Beletsky A.V."/>
            <person name="Kulichevskaya I.S."/>
            <person name="Mardanov A.V."/>
            <person name="Ravin N.V."/>
        </authorList>
    </citation>
    <scope>NUCLEOTIDE SEQUENCE [LARGE SCALE GENOMIC DNA]</scope>
    <source>
        <strain evidence="6 7">P105</strain>
    </source>
</reference>